<feature type="region of interest" description="Disordered" evidence="1">
    <location>
        <begin position="1"/>
        <end position="21"/>
    </location>
</feature>
<name>A0ABT3HFK3_9HYPH</name>
<dbReference type="Gene3D" id="3.40.50.150">
    <property type="entry name" value="Vaccinia Virus protein VP39"/>
    <property type="match status" value="1"/>
</dbReference>
<evidence type="ECO:0000259" key="2">
    <source>
        <dbReference type="Pfam" id="PF13649"/>
    </source>
</evidence>
<comment type="caution">
    <text evidence="3">The sequence shown here is derived from an EMBL/GenBank/DDBJ whole genome shotgun (WGS) entry which is preliminary data.</text>
</comment>
<dbReference type="SUPFAM" id="SSF53335">
    <property type="entry name" value="S-adenosyl-L-methionine-dependent methyltransferases"/>
    <property type="match status" value="1"/>
</dbReference>
<dbReference type="CDD" id="cd02440">
    <property type="entry name" value="AdoMet_MTases"/>
    <property type="match status" value="1"/>
</dbReference>
<sequence>MSDDFEARRSAARDRLSHEAQDGRTIDERHAFFEAVYEGAHHDPAAVPWAELQPKPALADWLSRLPEGERQGRAVDVACGLGDNAVALADAGFETVGFDFAEHAISWARERFPGAGVHFRLADLFDPPAEWVGAFDLVHECYTIQSFQDDLREAAFAAVVDLVAPGGRLLVIARTRPEDAAPVGPPVPLTPSELARFEELGLRRVWSEDYVITRPDKSIPHTIAEYRKEK</sequence>
<keyword evidence="4" id="KW-1185">Reference proteome</keyword>
<evidence type="ECO:0000313" key="3">
    <source>
        <dbReference type="EMBL" id="MCW2309172.1"/>
    </source>
</evidence>
<dbReference type="Pfam" id="PF13649">
    <property type="entry name" value="Methyltransf_25"/>
    <property type="match status" value="1"/>
</dbReference>
<dbReference type="Proteomes" id="UP001209755">
    <property type="component" value="Unassembled WGS sequence"/>
</dbReference>
<dbReference type="GO" id="GO:0032259">
    <property type="term" value="P:methylation"/>
    <property type="evidence" value="ECO:0007669"/>
    <property type="project" value="UniProtKB-KW"/>
</dbReference>
<keyword evidence="3" id="KW-0808">Transferase</keyword>
<feature type="domain" description="Methyltransferase" evidence="2">
    <location>
        <begin position="75"/>
        <end position="167"/>
    </location>
</feature>
<dbReference type="PANTHER" id="PTHR43464:SF23">
    <property type="entry name" value="JUVENILE HORMONE ACID O-METHYLTRANSFERASE"/>
    <property type="match status" value="1"/>
</dbReference>
<evidence type="ECO:0000256" key="1">
    <source>
        <dbReference type="SAM" id="MobiDB-lite"/>
    </source>
</evidence>
<dbReference type="InterPro" id="IPR041698">
    <property type="entry name" value="Methyltransf_25"/>
</dbReference>
<proteinExistence type="predicted"/>
<dbReference type="EMBL" id="JAOQNS010000011">
    <property type="protein sequence ID" value="MCW2309172.1"/>
    <property type="molecule type" value="Genomic_DNA"/>
</dbReference>
<reference evidence="4" key="1">
    <citation type="submission" date="2023-07" db="EMBL/GenBank/DDBJ databases">
        <title>Genome sequencing of Purple Non-Sulfur Bacteria from various extreme environments.</title>
        <authorList>
            <person name="Mayer M."/>
        </authorList>
    </citation>
    <scope>NUCLEOTIDE SEQUENCE [LARGE SCALE GENOMIC DNA]</scope>
    <source>
        <strain evidence="4">DSM 17935</strain>
    </source>
</reference>
<organism evidence="3 4">
    <name type="scientific">Rhodobium gokarnense</name>
    <dbReference type="NCBI Taxonomy" id="364296"/>
    <lineage>
        <taxon>Bacteria</taxon>
        <taxon>Pseudomonadati</taxon>
        <taxon>Pseudomonadota</taxon>
        <taxon>Alphaproteobacteria</taxon>
        <taxon>Hyphomicrobiales</taxon>
        <taxon>Rhodobiaceae</taxon>
        <taxon>Rhodobium</taxon>
    </lineage>
</organism>
<dbReference type="PANTHER" id="PTHR43464">
    <property type="entry name" value="METHYLTRANSFERASE"/>
    <property type="match status" value="1"/>
</dbReference>
<evidence type="ECO:0000313" key="4">
    <source>
        <dbReference type="Proteomes" id="UP001209755"/>
    </source>
</evidence>
<gene>
    <name evidence="3" type="ORF">M2319_003523</name>
</gene>
<keyword evidence="3" id="KW-0489">Methyltransferase</keyword>
<accession>A0ABT3HFK3</accession>
<dbReference type="GO" id="GO:0008168">
    <property type="term" value="F:methyltransferase activity"/>
    <property type="evidence" value="ECO:0007669"/>
    <property type="project" value="UniProtKB-KW"/>
</dbReference>
<dbReference type="InterPro" id="IPR029063">
    <property type="entry name" value="SAM-dependent_MTases_sf"/>
</dbReference>
<protein>
    <submittedName>
        <fullName evidence="3">SAM-dependent methyltransferase</fullName>
    </submittedName>
</protein>
<dbReference type="RefSeq" id="WP_264602762.1">
    <property type="nucleotide sequence ID" value="NZ_JAOQNS010000011.1"/>
</dbReference>